<evidence type="ECO:0000256" key="4">
    <source>
        <dbReference type="ARBA" id="ARBA00022741"/>
    </source>
</evidence>
<evidence type="ECO:0000256" key="6">
    <source>
        <dbReference type="ARBA" id="ARBA00022840"/>
    </source>
</evidence>
<evidence type="ECO:0000313" key="13">
    <source>
        <dbReference type="EMBL" id="KAK5579825.1"/>
    </source>
</evidence>
<comment type="caution">
    <text evidence="13">The sequence shown here is derived from an EMBL/GenBank/DDBJ whole genome shotgun (WGS) entry which is preliminary data.</text>
</comment>
<dbReference type="Gene3D" id="3.30.200.20">
    <property type="entry name" value="Phosphorylase Kinase, domain 1"/>
    <property type="match status" value="2"/>
</dbReference>
<comment type="catalytic activity">
    <reaction evidence="8">
        <text>L-seryl-[protein] + ATP = O-phospho-L-seryl-[protein] + ADP + H(+)</text>
        <dbReference type="Rhea" id="RHEA:17989"/>
        <dbReference type="Rhea" id="RHEA-COMP:9863"/>
        <dbReference type="Rhea" id="RHEA-COMP:11604"/>
        <dbReference type="ChEBI" id="CHEBI:15378"/>
        <dbReference type="ChEBI" id="CHEBI:29999"/>
        <dbReference type="ChEBI" id="CHEBI:30616"/>
        <dbReference type="ChEBI" id="CHEBI:83421"/>
        <dbReference type="ChEBI" id="CHEBI:456216"/>
        <dbReference type="EC" id="2.7.11.1"/>
    </reaction>
</comment>
<evidence type="ECO:0000256" key="7">
    <source>
        <dbReference type="ARBA" id="ARBA00047899"/>
    </source>
</evidence>
<feature type="domain" description="Protein kinase" evidence="11">
    <location>
        <begin position="40"/>
        <end position="385"/>
    </location>
</feature>
<dbReference type="PANTHER" id="PTHR24356">
    <property type="entry name" value="SERINE/THREONINE-PROTEIN KINASE"/>
    <property type="match status" value="1"/>
</dbReference>
<dbReference type="InterPro" id="IPR008271">
    <property type="entry name" value="Ser/Thr_kinase_AS"/>
</dbReference>
<dbReference type="SMART" id="SM00220">
    <property type="entry name" value="S_TKc"/>
    <property type="match status" value="1"/>
</dbReference>
<protein>
    <recommendedName>
        <fullName evidence="1">non-specific serine/threonine protein kinase</fullName>
        <ecNumber evidence="1">2.7.11.1</ecNumber>
    </recommendedName>
</protein>
<dbReference type="PROSITE" id="PS51285">
    <property type="entry name" value="AGC_KINASE_CTER"/>
    <property type="match status" value="1"/>
</dbReference>
<dbReference type="InterPro" id="IPR011009">
    <property type="entry name" value="Kinase-like_dom_sf"/>
</dbReference>
<evidence type="ECO:0000256" key="2">
    <source>
        <dbReference type="ARBA" id="ARBA00022527"/>
    </source>
</evidence>
<comment type="similarity">
    <text evidence="10">Belongs to the protein kinase superfamily.</text>
</comment>
<keyword evidence="5" id="KW-0418">Kinase</keyword>
<organism evidence="13 14">
    <name type="scientific">Dictyostelium firmibasis</name>
    <dbReference type="NCBI Taxonomy" id="79012"/>
    <lineage>
        <taxon>Eukaryota</taxon>
        <taxon>Amoebozoa</taxon>
        <taxon>Evosea</taxon>
        <taxon>Eumycetozoa</taxon>
        <taxon>Dictyostelia</taxon>
        <taxon>Dictyosteliales</taxon>
        <taxon>Dictyosteliaceae</taxon>
        <taxon>Dictyostelium</taxon>
    </lineage>
</organism>
<dbReference type="InterPro" id="IPR050236">
    <property type="entry name" value="Ser_Thr_kinase_AGC"/>
</dbReference>
<dbReference type="EMBL" id="JAVFKY010000003">
    <property type="protein sequence ID" value="KAK5579825.1"/>
    <property type="molecule type" value="Genomic_DNA"/>
</dbReference>
<keyword evidence="3" id="KW-0808">Transferase</keyword>
<dbReference type="PANTHER" id="PTHR24356:SF302">
    <property type="entry name" value="SERINE_THREONINE-PROTEIN KINASE DDB_G0290859-RELATED"/>
    <property type="match status" value="1"/>
</dbReference>
<dbReference type="AlphaFoldDB" id="A0AAN7U699"/>
<dbReference type="InterPro" id="IPR000961">
    <property type="entry name" value="AGC-kinase_C"/>
</dbReference>
<dbReference type="PROSITE" id="PS50011">
    <property type="entry name" value="PROTEIN_KINASE_DOM"/>
    <property type="match status" value="1"/>
</dbReference>
<dbReference type="FunFam" id="1.10.510.10:FF:000405">
    <property type="entry name" value="Mitogen-activated protein kinase"/>
    <property type="match status" value="1"/>
</dbReference>
<dbReference type="Gene3D" id="1.10.510.10">
    <property type="entry name" value="Transferase(Phosphotransferase) domain 1"/>
    <property type="match status" value="2"/>
</dbReference>
<gene>
    <name evidence="13" type="ORF">RB653_009512</name>
</gene>
<dbReference type="Pfam" id="PF00069">
    <property type="entry name" value="Pkinase"/>
    <property type="match status" value="2"/>
</dbReference>
<evidence type="ECO:0000256" key="3">
    <source>
        <dbReference type="ARBA" id="ARBA00022679"/>
    </source>
</evidence>
<keyword evidence="4 9" id="KW-0547">Nucleotide-binding</keyword>
<keyword evidence="14" id="KW-1185">Reference proteome</keyword>
<accession>A0AAN7U699</accession>
<evidence type="ECO:0000313" key="14">
    <source>
        <dbReference type="Proteomes" id="UP001344447"/>
    </source>
</evidence>
<dbReference type="PROSITE" id="PS00108">
    <property type="entry name" value="PROTEIN_KINASE_ST"/>
    <property type="match status" value="1"/>
</dbReference>
<keyword evidence="6 9" id="KW-0067">ATP-binding</keyword>
<feature type="domain" description="AGC-kinase C-terminal" evidence="12">
    <location>
        <begin position="386"/>
        <end position="417"/>
    </location>
</feature>
<evidence type="ECO:0000256" key="5">
    <source>
        <dbReference type="ARBA" id="ARBA00022777"/>
    </source>
</evidence>
<dbReference type="InterPro" id="IPR017441">
    <property type="entry name" value="Protein_kinase_ATP_BS"/>
</dbReference>
<evidence type="ECO:0000256" key="10">
    <source>
        <dbReference type="RuleBase" id="RU000304"/>
    </source>
</evidence>
<reference evidence="13 14" key="1">
    <citation type="submission" date="2023-11" db="EMBL/GenBank/DDBJ databases">
        <title>Dfirmibasis_genome.</title>
        <authorList>
            <person name="Edelbroek B."/>
            <person name="Kjellin J."/>
            <person name="Jerlstrom-Hultqvist J."/>
            <person name="Soderbom F."/>
        </authorList>
    </citation>
    <scope>NUCLEOTIDE SEQUENCE [LARGE SCALE GENOMIC DNA]</scope>
    <source>
        <strain evidence="13 14">TNS-C-14</strain>
    </source>
</reference>
<dbReference type="PROSITE" id="PS00107">
    <property type="entry name" value="PROTEIN_KINASE_ATP"/>
    <property type="match status" value="1"/>
</dbReference>
<dbReference type="GO" id="GO:0035556">
    <property type="term" value="P:intracellular signal transduction"/>
    <property type="evidence" value="ECO:0007669"/>
    <property type="project" value="TreeGrafter"/>
</dbReference>
<name>A0AAN7U699_9MYCE</name>
<comment type="catalytic activity">
    <reaction evidence="7">
        <text>L-threonyl-[protein] + ATP = O-phospho-L-threonyl-[protein] + ADP + H(+)</text>
        <dbReference type="Rhea" id="RHEA:46608"/>
        <dbReference type="Rhea" id="RHEA-COMP:11060"/>
        <dbReference type="Rhea" id="RHEA-COMP:11605"/>
        <dbReference type="ChEBI" id="CHEBI:15378"/>
        <dbReference type="ChEBI" id="CHEBI:30013"/>
        <dbReference type="ChEBI" id="CHEBI:30616"/>
        <dbReference type="ChEBI" id="CHEBI:61977"/>
        <dbReference type="ChEBI" id="CHEBI:456216"/>
        <dbReference type="EC" id="2.7.11.1"/>
    </reaction>
</comment>
<evidence type="ECO:0000256" key="9">
    <source>
        <dbReference type="PROSITE-ProRule" id="PRU10141"/>
    </source>
</evidence>
<dbReference type="SUPFAM" id="SSF56112">
    <property type="entry name" value="Protein kinase-like (PK-like)"/>
    <property type="match status" value="1"/>
</dbReference>
<dbReference type="Proteomes" id="UP001344447">
    <property type="component" value="Unassembled WGS sequence"/>
</dbReference>
<dbReference type="EC" id="2.7.11.1" evidence="1"/>
<dbReference type="InterPro" id="IPR000719">
    <property type="entry name" value="Prot_kinase_dom"/>
</dbReference>
<evidence type="ECO:0000256" key="8">
    <source>
        <dbReference type="ARBA" id="ARBA00048679"/>
    </source>
</evidence>
<dbReference type="GO" id="GO:0005524">
    <property type="term" value="F:ATP binding"/>
    <property type="evidence" value="ECO:0007669"/>
    <property type="project" value="UniProtKB-UniRule"/>
</dbReference>
<evidence type="ECO:0000259" key="12">
    <source>
        <dbReference type="PROSITE" id="PS51285"/>
    </source>
</evidence>
<keyword evidence="2 10" id="KW-0723">Serine/threonine-protein kinase</keyword>
<evidence type="ECO:0000256" key="1">
    <source>
        <dbReference type="ARBA" id="ARBA00012513"/>
    </source>
</evidence>
<feature type="binding site" evidence="9">
    <location>
        <position position="69"/>
    </location>
    <ligand>
        <name>ATP</name>
        <dbReference type="ChEBI" id="CHEBI:30616"/>
    </ligand>
</feature>
<evidence type="ECO:0000259" key="11">
    <source>
        <dbReference type="PROSITE" id="PS50011"/>
    </source>
</evidence>
<dbReference type="FunFam" id="3.30.200.20:FF:001228">
    <property type="entry name" value="Probable serine/threonine-protein kinase DDB_G0290859"/>
    <property type="match status" value="1"/>
</dbReference>
<dbReference type="GO" id="GO:0004674">
    <property type="term" value="F:protein serine/threonine kinase activity"/>
    <property type="evidence" value="ECO:0007669"/>
    <property type="project" value="UniProtKB-KW"/>
</dbReference>
<proteinExistence type="inferred from homology"/>
<sequence length="417" mass="46454">MEPILIPSQHNRLVIPTEPNEEEFNYIAEGYKGKLNINSYDIISTIGSGSYGEVCIVREKSTKQVYAMKKIYYTEVSDTELVKKRALRERDAMVICNNKNNKRAPKLYCSFIDSNEGVFYYVMEFIGGGDFNSYCYKRLVEGNKFTDDEIKFYIAELVLCLEAFHSYGLLHRDVKPENLMINKDGHLVLGDFGSSKLANNSSSGSNFGNTLTVPMSTSYSSSPSSISSSLLGGSGGFTPSHWNGMAGSAGSSFGGSSLGRSFDNTPPNFNSFLRNPHSSYTSYIGTPQYMAVEVVQGANYSKLCDFWSLGAILFELVTGQALFVESADTTEQKIRENIGNWRGLLNTAVQKNQPMSKQAESLIRECIAPERKRPDASTIKKHPFFEGINWEEMANFNVEPPFKPTLSSDDDISYFTN</sequence>